<dbReference type="PANTHER" id="PTHR35011:SF2">
    <property type="entry name" value="2,3-DIKETO-L-GULONATE TRAP TRANSPORTER SMALL PERMEASE PROTEIN YIAM"/>
    <property type="match status" value="1"/>
</dbReference>
<evidence type="ECO:0000256" key="5">
    <source>
        <dbReference type="ARBA" id="ARBA00022692"/>
    </source>
</evidence>
<dbReference type="GO" id="GO:0015740">
    <property type="term" value="P:C4-dicarboxylate transport"/>
    <property type="evidence" value="ECO:0007669"/>
    <property type="project" value="TreeGrafter"/>
</dbReference>
<dbReference type="GO" id="GO:0022857">
    <property type="term" value="F:transmembrane transporter activity"/>
    <property type="evidence" value="ECO:0007669"/>
    <property type="project" value="UniProtKB-UniRule"/>
</dbReference>
<dbReference type="GO" id="GO:0005886">
    <property type="term" value="C:plasma membrane"/>
    <property type="evidence" value="ECO:0007669"/>
    <property type="project" value="UniProtKB-SubCell"/>
</dbReference>
<comment type="subcellular location">
    <subcellularLocation>
        <location evidence="1 9">Cell inner membrane</location>
        <topology evidence="1 9">Multi-pass membrane protein</topology>
    </subcellularLocation>
</comment>
<protein>
    <recommendedName>
        <fullName evidence="9">TRAP transporter small permease protein</fullName>
    </recommendedName>
</protein>
<feature type="transmembrane region" description="Helical" evidence="9">
    <location>
        <begin position="86"/>
        <end position="107"/>
    </location>
</feature>
<feature type="transmembrane region" description="Helical" evidence="9">
    <location>
        <begin position="127"/>
        <end position="148"/>
    </location>
</feature>
<dbReference type="Proteomes" id="UP000218644">
    <property type="component" value="Unassembled WGS sequence"/>
</dbReference>
<evidence type="ECO:0000256" key="2">
    <source>
        <dbReference type="ARBA" id="ARBA00022448"/>
    </source>
</evidence>
<dbReference type="PANTHER" id="PTHR35011">
    <property type="entry name" value="2,3-DIKETO-L-GULONATE TRAP TRANSPORTER SMALL PERMEASE PROTEIN YIAM"/>
    <property type="match status" value="1"/>
</dbReference>
<feature type="transmembrane region" description="Helical" evidence="9">
    <location>
        <begin position="12"/>
        <end position="37"/>
    </location>
</feature>
<evidence type="ECO:0000256" key="6">
    <source>
        <dbReference type="ARBA" id="ARBA00022989"/>
    </source>
</evidence>
<gene>
    <name evidence="11" type="ORF">CK623_08820</name>
</gene>
<keyword evidence="4 9" id="KW-0997">Cell inner membrane</keyword>
<keyword evidence="7 9" id="KW-0472">Membrane</keyword>
<evidence type="ECO:0000256" key="1">
    <source>
        <dbReference type="ARBA" id="ARBA00004429"/>
    </source>
</evidence>
<feature type="transmembrane region" description="Helical" evidence="9">
    <location>
        <begin position="49"/>
        <end position="65"/>
    </location>
</feature>
<evidence type="ECO:0000256" key="4">
    <source>
        <dbReference type="ARBA" id="ARBA00022519"/>
    </source>
</evidence>
<evidence type="ECO:0000259" key="10">
    <source>
        <dbReference type="Pfam" id="PF04290"/>
    </source>
</evidence>
<organism evidence="11 12">
    <name type="scientific">Vandammella animalimorsus</name>
    <dbReference type="NCBI Taxonomy" id="2029117"/>
    <lineage>
        <taxon>Bacteria</taxon>
        <taxon>Pseudomonadati</taxon>
        <taxon>Pseudomonadota</taxon>
        <taxon>Betaproteobacteria</taxon>
        <taxon>Burkholderiales</taxon>
        <taxon>Comamonadaceae</taxon>
        <taxon>Vandammella</taxon>
    </lineage>
</organism>
<dbReference type="EMBL" id="NSJD01000013">
    <property type="protein sequence ID" value="PAT39771.1"/>
    <property type="molecule type" value="Genomic_DNA"/>
</dbReference>
<dbReference type="Pfam" id="PF04290">
    <property type="entry name" value="DctQ"/>
    <property type="match status" value="1"/>
</dbReference>
<keyword evidence="6 9" id="KW-1133">Transmembrane helix</keyword>
<comment type="subunit">
    <text evidence="9">The complex comprises the extracytoplasmic solute receptor protein and the two transmembrane proteins.</text>
</comment>
<keyword evidence="5 9" id="KW-0812">Transmembrane</keyword>
<sequence>MKQALDLYCRLLEALCALLMLGMVLLVFGNVVLRYFFQTGWLISEELSRWMFVWMVFLGAVVALREDRHLGTHMLVARLPAWGRQICLLIAQVSMLGISWLLLSGSWSQFLVNQDTNAPVSGLPVSYFYLSGVVFAASAMALIGGALLRSSADLLFGKRVVNQH</sequence>
<name>A0A2A2APW5_9BURK</name>
<comment type="similarity">
    <text evidence="8 9">Belongs to the TRAP transporter small permease family.</text>
</comment>
<feature type="domain" description="Tripartite ATP-independent periplasmic transporters DctQ component" evidence="10">
    <location>
        <begin position="23"/>
        <end position="146"/>
    </location>
</feature>
<evidence type="ECO:0000256" key="3">
    <source>
        <dbReference type="ARBA" id="ARBA00022475"/>
    </source>
</evidence>
<evidence type="ECO:0000256" key="7">
    <source>
        <dbReference type="ARBA" id="ARBA00023136"/>
    </source>
</evidence>
<comment type="function">
    <text evidence="9">Part of the tripartite ATP-independent periplasmic (TRAP) transport system.</text>
</comment>
<accession>A0A2A2APW5</accession>
<reference evidence="11 12" key="1">
    <citation type="submission" date="2017-08" db="EMBL/GenBank/DDBJ databases">
        <title>WGS of Clinical strains of the CDC Group NO-1 linked to zoonotic infections in humans.</title>
        <authorList>
            <person name="Bernier A.-M."/>
            <person name="Bernard K."/>
        </authorList>
    </citation>
    <scope>NUCLEOTIDE SEQUENCE [LARGE SCALE GENOMIC DNA]</scope>
    <source>
        <strain evidence="11 12">NML79-0751</strain>
    </source>
</reference>
<evidence type="ECO:0000313" key="11">
    <source>
        <dbReference type="EMBL" id="PAT39771.1"/>
    </source>
</evidence>
<dbReference type="AlphaFoldDB" id="A0A2A2APW5"/>
<evidence type="ECO:0000256" key="8">
    <source>
        <dbReference type="ARBA" id="ARBA00038436"/>
    </source>
</evidence>
<keyword evidence="2 9" id="KW-0813">Transport</keyword>
<dbReference type="InterPro" id="IPR007387">
    <property type="entry name" value="TRAP_DctQ"/>
</dbReference>
<dbReference type="InterPro" id="IPR055348">
    <property type="entry name" value="DctQ"/>
</dbReference>
<evidence type="ECO:0000313" key="12">
    <source>
        <dbReference type="Proteomes" id="UP000218644"/>
    </source>
</evidence>
<proteinExistence type="inferred from homology"/>
<comment type="caution">
    <text evidence="11">The sequence shown here is derived from an EMBL/GenBank/DDBJ whole genome shotgun (WGS) entry which is preliminary data.</text>
</comment>
<keyword evidence="3" id="KW-1003">Cell membrane</keyword>
<evidence type="ECO:0000256" key="9">
    <source>
        <dbReference type="RuleBase" id="RU369079"/>
    </source>
</evidence>